<dbReference type="GO" id="GO:0042910">
    <property type="term" value="F:xenobiotic transmembrane transporter activity"/>
    <property type="evidence" value="ECO:0007669"/>
    <property type="project" value="TreeGrafter"/>
</dbReference>
<dbReference type="SUPFAM" id="SSF82714">
    <property type="entry name" value="Multidrug efflux transporter AcrB TolC docking domain, DN and DC subdomains"/>
    <property type="match status" value="2"/>
</dbReference>
<dbReference type="GO" id="GO:0005886">
    <property type="term" value="C:plasma membrane"/>
    <property type="evidence" value="ECO:0007669"/>
    <property type="project" value="TreeGrafter"/>
</dbReference>
<dbReference type="Gene3D" id="1.20.1640.10">
    <property type="entry name" value="Multidrug efflux transporter AcrB transmembrane domain"/>
    <property type="match status" value="2"/>
</dbReference>
<keyword evidence="1" id="KW-0812">Transmembrane</keyword>
<organism evidence="3 4">
    <name type="scientific">Wocania arenilitoris</name>
    <dbReference type="NCBI Taxonomy" id="2044858"/>
    <lineage>
        <taxon>Bacteria</taxon>
        <taxon>Pseudomonadati</taxon>
        <taxon>Bacteroidota</taxon>
        <taxon>Flavobacteriia</taxon>
        <taxon>Flavobacteriales</taxon>
        <taxon>Flavobacteriaceae</taxon>
        <taxon>Wocania</taxon>
    </lineage>
</organism>
<feature type="transmembrane region" description="Helical" evidence="1">
    <location>
        <begin position="27"/>
        <end position="45"/>
    </location>
</feature>
<dbReference type="RefSeq" id="WP_237238769.1">
    <property type="nucleotide sequence ID" value="NZ_JAKKDU010000003.1"/>
</dbReference>
<protein>
    <submittedName>
        <fullName evidence="3">Efflux RND transporter permease subunit</fullName>
    </submittedName>
</protein>
<name>A0AAE3EL76_9FLAO</name>
<feature type="transmembrane region" description="Helical" evidence="1">
    <location>
        <begin position="985"/>
        <end position="1004"/>
    </location>
</feature>
<keyword evidence="1" id="KW-0472">Membrane</keyword>
<feature type="transmembrane region" description="Helical" evidence="1">
    <location>
        <begin position="476"/>
        <end position="498"/>
    </location>
</feature>
<accession>A0AAE3EL76</accession>
<feature type="transmembrane region" description="Helical" evidence="1">
    <location>
        <begin position="1075"/>
        <end position="1101"/>
    </location>
</feature>
<sequence>MTKNNKKKKVDKEFGLSSWAINNKTTMYVLIMLILFLGAGAYFSMPRENFPEIKETKIYISSVYPGNTAEDIEKLITDPIEDKLKTVSNVVEITSTSQEDYSIIIVEFDEDISVDAAKQKVKDEVDSETSGEDWPTFNGAKVEPNIFDLSMSEEIPILNINISGNYPVDKLKEYGEYLEDEIESLQEIKQVDIRGAQEKEVEVAVDIYKMMAAQVSFDDIINTISRENMTMSAGNLIASGQRRTIRILGEIENPNELESFVVKSENGNAIYLRDVAKVSFKDEDKTTYAREFGSPVVMLDVKKRAGKNMVAAAEQIDVIVKDAIANVFPQDLVVNIANDQSSKTIGQVDDLVNNIIFGIILVVTVLMFFLGFKNALFVGFAIPMSMFMSLMILNLFGYTMNTMILFGLIMGLGMLVDNGIVVVENVYRLMSEEGMTRIQAAKKGIGEIAFPIIISTLTTVAAFVPLGLWPGVMGQFMIYFPITLSVVLGSSLFVAIFFNSVLVSQFMTTEDKDMPLKQIIKISIIVGSIGLLITIFGGAYRGLGSLMIVTVGLLWIYRLFLRGWANGFQNKILPKWERFYEKTLRAALSGRKPIFITIGTFVLLIVAFMGFGASVGSQRTKVEFFPDNTPNQIIVYIEYPEGTDIKKTNAITEDIEQRVYKIINDEAYMNGDFNFLTESAVSQVGEGAGNPQTDGGSAAEMPHRSKITATMREYKYRDGADSNILLKKVQEALKDIYPGVAISVEKDAVGPPAGYPINIELEGEDYTELIANAEALRNFINSKNIQGIDELKIDVNKSKPSMQVLVDRKKAGELGVTSGQVGQQLRNAIFGAKAGIYKEDGEDYDIYVRFNEENRYNTSAIFNQKMTFRDMASGQIKEIPVSSVAKQSNNSGFSAIKHIQTERVVTVYSALAPGFTDAAAVVSEIEKEAADFIENKVPDDIKIDFTGQIEEQEKQMAFLMGAFFTGLGLIFFILIFQFNSVSKPGIIMLAIFLSLIGVFGGIVATGSAFVIMMTMMGIISLAGIVVNNGVVLLDYTQLLVDRKKVEHDLDDEHYLETSDLLEAIIKGGKARLRPVLLTAITTILGLIPLATGLNINFFTLFSEFNPNIYVGGDNVIFWGPLAWTVIYGLFIATFLTLIVVPILFFLVTKFKMWLYKDRVAHYKEELVPQEVFNMDKPLEE</sequence>
<dbReference type="AlphaFoldDB" id="A0AAE3EL76"/>
<dbReference type="PANTHER" id="PTHR32063:SF0">
    <property type="entry name" value="SWARMING MOTILITY PROTEIN SWRC"/>
    <property type="match status" value="1"/>
</dbReference>
<evidence type="ECO:0000256" key="1">
    <source>
        <dbReference type="SAM" id="Phobius"/>
    </source>
</evidence>
<dbReference type="GO" id="GO:0003779">
    <property type="term" value="F:actin binding"/>
    <property type="evidence" value="ECO:0007669"/>
    <property type="project" value="InterPro"/>
</dbReference>
<gene>
    <name evidence="3" type="ORF">L3X37_03390</name>
</gene>
<dbReference type="SUPFAM" id="SSF82866">
    <property type="entry name" value="Multidrug efflux transporter AcrB transmembrane domain"/>
    <property type="match status" value="2"/>
</dbReference>
<reference evidence="3" key="1">
    <citation type="submission" date="2022-01" db="EMBL/GenBank/DDBJ databases">
        <title>Draft genome sequence of Sabulilitoribacter arenilitoris KCTC 52401.</title>
        <authorList>
            <person name="Oh J.-S."/>
        </authorList>
    </citation>
    <scope>NUCLEOTIDE SEQUENCE</scope>
    <source>
        <strain evidence="3">HMF6543</strain>
    </source>
</reference>
<keyword evidence="4" id="KW-1185">Reference proteome</keyword>
<dbReference type="Gene3D" id="3.30.70.1320">
    <property type="entry name" value="Multidrug efflux transporter AcrB pore domain like"/>
    <property type="match status" value="1"/>
</dbReference>
<feature type="transmembrane region" description="Helical" evidence="1">
    <location>
        <begin position="1010"/>
        <end position="1033"/>
    </location>
</feature>
<feature type="transmembrane region" description="Helical" evidence="1">
    <location>
        <begin position="448"/>
        <end position="470"/>
    </location>
</feature>
<dbReference type="PRINTS" id="PR00702">
    <property type="entry name" value="ACRIFLAVINRP"/>
</dbReference>
<dbReference type="Gene3D" id="3.30.70.1430">
    <property type="entry name" value="Multidrug efflux transporter AcrB pore domain"/>
    <property type="match status" value="2"/>
</dbReference>
<feature type="transmembrane region" description="Helical" evidence="1">
    <location>
        <begin position="404"/>
        <end position="427"/>
    </location>
</feature>
<evidence type="ECO:0000313" key="3">
    <source>
        <dbReference type="EMBL" id="MCF7567410.1"/>
    </source>
</evidence>
<dbReference type="Gene3D" id="3.30.70.1440">
    <property type="entry name" value="Multidrug efflux transporter AcrB pore domain"/>
    <property type="match status" value="1"/>
</dbReference>
<proteinExistence type="predicted"/>
<feature type="transmembrane region" description="Helical" evidence="1">
    <location>
        <begin position="956"/>
        <end position="978"/>
    </location>
</feature>
<dbReference type="Proteomes" id="UP001199795">
    <property type="component" value="Unassembled WGS sequence"/>
</dbReference>
<feature type="transmembrane region" description="Helical" evidence="1">
    <location>
        <begin position="1121"/>
        <end position="1148"/>
    </location>
</feature>
<dbReference type="EMBL" id="JAKKDU010000003">
    <property type="protein sequence ID" value="MCF7567410.1"/>
    <property type="molecule type" value="Genomic_DNA"/>
</dbReference>
<dbReference type="Pfam" id="PF00873">
    <property type="entry name" value="ACR_tran"/>
    <property type="match status" value="2"/>
</dbReference>
<dbReference type="PANTHER" id="PTHR32063">
    <property type="match status" value="1"/>
</dbReference>
<feature type="transmembrane region" description="Helical" evidence="1">
    <location>
        <begin position="519"/>
        <end position="537"/>
    </location>
</feature>
<dbReference type="InterPro" id="IPR003124">
    <property type="entry name" value="WH2_dom"/>
</dbReference>
<evidence type="ECO:0000259" key="2">
    <source>
        <dbReference type="PROSITE" id="PS51082"/>
    </source>
</evidence>
<dbReference type="InterPro" id="IPR001036">
    <property type="entry name" value="Acrflvin-R"/>
</dbReference>
<feature type="transmembrane region" description="Helical" evidence="1">
    <location>
        <begin position="543"/>
        <end position="561"/>
    </location>
</feature>
<dbReference type="InterPro" id="IPR027463">
    <property type="entry name" value="AcrB_DN_DC_subdom"/>
</dbReference>
<feature type="domain" description="WH2" evidence="2">
    <location>
        <begin position="1056"/>
        <end position="1075"/>
    </location>
</feature>
<dbReference type="Gene3D" id="3.30.2090.10">
    <property type="entry name" value="Multidrug efflux transporter AcrB TolC docking domain, DN and DC subdomains"/>
    <property type="match status" value="2"/>
</dbReference>
<comment type="caution">
    <text evidence="3">The sequence shown here is derived from an EMBL/GenBank/DDBJ whole genome shotgun (WGS) entry which is preliminary data.</text>
</comment>
<dbReference type="PROSITE" id="PS51082">
    <property type="entry name" value="WH2"/>
    <property type="match status" value="1"/>
</dbReference>
<keyword evidence="1" id="KW-1133">Transmembrane helix</keyword>
<feature type="transmembrane region" description="Helical" evidence="1">
    <location>
        <begin position="351"/>
        <end position="370"/>
    </location>
</feature>
<feature type="transmembrane region" description="Helical" evidence="1">
    <location>
        <begin position="594"/>
        <end position="615"/>
    </location>
</feature>
<dbReference type="SUPFAM" id="SSF82693">
    <property type="entry name" value="Multidrug efflux transporter AcrB pore domain, PN1, PN2, PC1 and PC2 subdomains"/>
    <property type="match status" value="2"/>
</dbReference>
<evidence type="ECO:0000313" key="4">
    <source>
        <dbReference type="Proteomes" id="UP001199795"/>
    </source>
</evidence>
<feature type="transmembrane region" description="Helical" evidence="1">
    <location>
        <begin position="377"/>
        <end position="398"/>
    </location>
</feature>